<evidence type="ECO:0000313" key="3">
    <source>
        <dbReference type="Proteomes" id="UP000320948"/>
    </source>
</evidence>
<keyword evidence="1" id="KW-0812">Transmembrane</keyword>
<reference evidence="2 3" key="1">
    <citation type="journal article" date="2017" name="Nat. Commun.">
        <title>In situ click chemistry generation of cyclooxygenase-2 inhibitors.</title>
        <authorList>
            <person name="Bhardwaj A."/>
            <person name="Kaur J."/>
            <person name="Wuest M."/>
            <person name="Wuest F."/>
        </authorList>
    </citation>
    <scope>NUCLEOTIDE SEQUENCE [LARGE SCALE GENOMIC DNA]</scope>
    <source>
        <strain evidence="2">S2_018_000_R2_106</strain>
    </source>
</reference>
<dbReference type="Proteomes" id="UP000320948">
    <property type="component" value="Unassembled WGS sequence"/>
</dbReference>
<comment type="caution">
    <text evidence="2">The sequence shown here is derived from an EMBL/GenBank/DDBJ whole genome shotgun (WGS) entry which is preliminary data.</text>
</comment>
<feature type="transmembrane region" description="Helical" evidence="1">
    <location>
        <begin position="55"/>
        <end position="74"/>
    </location>
</feature>
<protein>
    <submittedName>
        <fullName evidence="2">Uncharacterized protein</fullName>
    </submittedName>
</protein>
<dbReference type="EMBL" id="VAFM01000002">
    <property type="protein sequence ID" value="TKW60500.1"/>
    <property type="molecule type" value="Genomic_DNA"/>
</dbReference>
<evidence type="ECO:0000256" key="1">
    <source>
        <dbReference type="SAM" id="Phobius"/>
    </source>
</evidence>
<organism evidence="2 3">
    <name type="scientific">Blastochloris viridis</name>
    <name type="common">Rhodopseudomonas viridis</name>
    <dbReference type="NCBI Taxonomy" id="1079"/>
    <lineage>
        <taxon>Bacteria</taxon>
        <taxon>Pseudomonadati</taxon>
        <taxon>Pseudomonadota</taxon>
        <taxon>Alphaproteobacteria</taxon>
        <taxon>Hyphomicrobiales</taxon>
        <taxon>Blastochloridaceae</taxon>
        <taxon>Blastochloris</taxon>
    </lineage>
</organism>
<evidence type="ECO:0000313" key="2">
    <source>
        <dbReference type="EMBL" id="TKW60500.1"/>
    </source>
</evidence>
<proteinExistence type="predicted"/>
<accession>A0A6N4RBQ6</accession>
<dbReference type="AlphaFoldDB" id="A0A6N4RBQ6"/>
<keyword evidence="1" id="KW-0472">Membrane</keyword>
<keyword evidence="1" id="KW-1133">Transmembrane helix</keyword>
<sequence length="77" mass="8487">MFTRVLLTAARVAAKTYLAYKAGNLAYLWLILNDEELNLVGNLITSFGMMTRSHIPLVLVTPVVYLSVVMILSGPAF</sequence>
<name>A0A6N4RBQ6_BLAVI</name>
<gene>
    <name evidence="2" type="ORF">DI628_06245</name>
</gene>